<evidence type="ECO:0000259" key="4">
    <source>
        <dbReference type="Pfam" id="PF02709"/>
    </source>
</evidence>
<dbReference type="Pfam" id="PF02709">
    <property type="entry name" value="Glyco_transf_7C"/>
    <property type="match status" value="1"/>
</dbReference>
<feature type="transmembrane region" description="Helical" evidence="3">
    <location>
        <begin position="12"/>
        <end position="32"/>
    </location>
</feature>
<comment type="caution">
    <text evidence="5">The sequence shown here is derived from an EMBL/GenBank/DDBJ whole genome shotgun (WGS) entry which is preliminary data.</text>
</comment>
<name>A0A812SB50_9DINO</name>
<evidence type="ECO:0000256" key="1">
    <source>
        <dbReference type="ARBA" id="ARBA00022679"/>
    </source>
</evidence>
<gene>
    <name evidence="5" type="primary">B4GALT6</name>
    <name evidence="5" type="ORF">SNAT2548_LOCUS26181</name>
</gene>
<sequence>MEARNLRWRNLLRLMVAVTVLVATLPFLLFYAGHHAPTWRGAVAESKPVNWVVVVAEQFDAEPWNRGFTFNAGLVALLTNFSGNISAYRSVGDNRSGFDCIVSQDIDYLPDPGVDYASCEVPTQLSSEIDRYNWMSPSLNNTGGVIGMRLEHWRKINGFSNNFQGWGAEDDELFHRLRLSSLLYGDCYPHCHDPIISRLKERHKIGLSIKKPPHGFGKFRGQHLHSANHTRRVVDFRKYARNLQLVNETAHGRRWAMEGLNSLPPFHLLEVEEDHSDAQRGITCIRLRLRRGPEFSARDVPIAVPPGLCGDGTRGLPQRWALHSLGSKNRSEHFPWDLRSLRARVARLVAADPADCPEAAGASFLLLDRRFQLAKVFNEEVPHLLQKFLRSLTSPQDGLVIVNPKPALAIMKAFQDREAYLSVPLLWTVCQKRLDKHLMDTVHVGIGREACGGPWSPKPSLKGEWLTFRTLPEASEGAKAIYLCENTRSTRIVLSDGPSCPQGRGGSTWLPVETIFVPEGSDFCAGHHQVNQEAAQLGMYAYSRVLDAPNCSGDGFVHDFQFGALAPPKRVPALDSGRSSPQELAESSINPQAPPLYQLVQEDEHCDGFLCPHLLDLSSFKSQFALD</sequence>
<keyword evidence="3" id="KW-1133">Transmembrane helix</keyword>
<evidence type="ECO:0000256" key="3">
    <source>
        <dbReference type="SAM" id="Phobius"/>
    </source>
</evidence>
<dbReference type="GO" id="GO:0008378">
    <property type="term" value="F:galactosyltransferase activity"/>
    <property type="evidence" value="ECO:0007669"/>
    <property type="project" value="TreeGrafter"/>
</dbReference>
<keyword evidence="6" id="KW-1185">Reference proteome</keyword>
<dbReference type="GO" id="GO:0005975">
    <property type="term" value="P:carbohydrate metabolic process"/>
    <property type="evidence" value="ECO:0007669"/>
    <property type="project" value="InterPro"/>
</dbReference>
<dbReference type="SUPFAM" id="SSF53448">
    <property type="entry name" value="Nucleotide-diphospho-sugar transferases"/>
    <property type="match status" value="1"/>
</dbReference>
<feature type="domain" description="Galactosyltransferase C-terminal" evidence="4">
    <location>
        <begin position="124"/>
        <end position="182"/>
    </location>
</feature>
<dbReference type="PRINTS" id="PR02050">
    <property type="entry name" value="B14GALTRFASE"/>
</dbReference>
<reference evidence="5" key="1">
    <citation type="submission" date="2021-02" db="EMBL/GenBank/DDBJ databases">
        <authorList>
            <person name="Dougan E. K."/>
            <person name="Rhodes N."/>
            <person name="Thang M."/>
            <person name="Chan C."/>
        </authorList>
    </citation>
    <scope>NUCLEOTIDE SEQUENCE</scope>
</reference>
<feature type="compositionally biased region" description="Polar residues" evidence="2">
    <location>
        <begin position="577"/>
        <end position="591"/>
    </location>
</feature>
<protein>
    <submittedName>
        <fullName evidence="5">B4GALT6 protein</fullName>
    </submittedName>
</protein>
<dbReference type="InterPro" id="IPR027791">
    <property type="entry name" value="Galactosyl_T_C"/>
</dbReference>
<dbReference type="InterPro" id="IPR003859">
    <property type="entry name" value="Galactosyl_T"/>
</dbReference>
<organism evidence="5 6">
    <name type="scientific">Symbiodinium natans</name>
    <dbReference type="NCBI Taxonomy" id="878477"/>
    <lineage>
        <taxon>Eukaryota</taxon>
        <taxon>Sar</taxon>
        <taxon>Alveolata</taxon>
        <taxon>Dinophyceae</taxon>
        <taxon>Suessiales</taxon>
        <taxon>Symbiodiniaceae</taxon>
        <taxon>Symbiodinium</taxon>
    </lineage>
</organism>
<dbReference type="GO" id="GO:0005794">
    <property type="term" value="C:Golgi apparatus"/>
    <property type="evidence" value="ECO:0007669"/>
    <property type="project" value="TreeGrafter"/>
</dbReference>
<dbReference type="PANTHER" id="PTHR19300:SF57">
    <property type="entry name" value="BETA-1,4-N-ACETYLGALACTOSAMINYLTRANSFERASE"/>
    <property type="match status" value="1"/>
</dbReference>
<keyword evidence="1" id="KW-0808">Transferase</keyword>
<feature type="region of interest" description="Disordered" evidence="2">
    <location>
        <begin position="571"/>
        <end position="591"/>
    </location>
</feature>
<dbReference type="OrthoDB" id="431486at2759"/>
<dbReference type="Gene3D" id="3.90.550.10">
    <property type="entry name" value="Spore Coat Polysaccharide Biosynthesis Protein SpsA, Chain A"/>
    <property type="match status" value="1"/>
</dbReference>
<dbReference type="Proteomes" id="UP000604046">
    <property type="component" value="Unassembled WGS sequence"/>
</dbReference>
<evidence type="ECO:0000313" key="5">
    <source>
        <dbReference type="EMBL" id="CAE7468032.1"/>
    </source>
</evidence>
<keyword evidence="3" id="KW-0472">Membrane</keyword>
<evidence type="ECO:0000256" key="2">
    <source>
        <dbReference type="SAM" id="MobiDB-lite"/>
    </source>
</evidence>
<accession>A0A812SB50</accession>
<proteinExistence type="predicted"/>
<dbReference type="AlphaFoldDB" id="A0A812SB50"/>
<dbReference type="InterPro" id="IPR029044">
    <property type="entry name" value="Nucleotide-diphossugar_trans"/>
</dbReference>
<evidence type="ECO:0000313" key="6">
    <source>
        <dbReference type="Proteomes" id="UP000604046"/>
    </source>
</evidence>
<keyword evidence="3" id="KW-0812">Transmembrane</keyword>
<dbReference type="PANTHER" id="PTHR19300">
    <property type="entry name" value="BETA-1,4-GALACTOSYLTRANSFERASE"/>
    <property type="match status" value="1"/>
</dbReference>
<dbReference type="EMBL" id="CAJNDS010002422">
    <property type="protein sequence ID" value="CAE7468032.1"/>
    <property type="molecule type" value="Genomic_DNA"/>
</dbReference>